<reference evidence="10" key="1">
    <citation type="submission" date="2007-12" db="EMBL/GenBank/DDBJ databases">
        <authorList>
            <person name="Marshall S.D.G."/>
            <person name="Gatehouse L.N."/>
            <person name="Becher S.A."/>
            <person name="Christeller J.T."/>
            <person name="Gatehouse H.S."/>
            <person name="Hurst M.R.H."/>
            <person name="Boucias D.G."/>
            <person name="Jackson T.A."/>
        </authorList>
    </citation>
    <scope>NUCLEOTIDE SEQUENCE</scope>
</reference>
<dbReference type="Pfam" id="PF00089">
    <property type="entry name" value="Trypsin"/>
    <property type="match status" value="1"/>
</dbReference>
<evidence type="ECO:0000256" key="3">
    <source>
        <dbReference type="ARBA" id="ARBA00022670"/>
    </source>
</evidence>
<dbReference type="PANTHER" id="PTHR24276:SF91">
    <property type="entry name" value="AT26814P-RELATED"/>
    <property type="match status" value="1"/>
</dbReference>
<accession>B0ZBN2</accession>
<protein>
    <submittedName>
        <fullName evidence="10">Serine protease 4</fullName>
        <ecNumber evidence="10">3.4.21.-</ecNumber>
    </submittedName>
</protein>
<dbReference type="AlphaFoldDB" id="B0ZBN2"/>
<evidence type="ECO:0000256" key="7">
    <source>
        <dbReference type="RuleBase" id="RU363034"/>
    </source>
</evidence>
<evidence type="ECO:0000256" key="5">
    <source>
        <dbReference type="ARBA" id="ARBA00022825"/>
    </source>
</evidence>
<dbReference type="GO" id="GO:0004252">
    <property type="term" value="F:serine-type endopeptidase activity"/>
    <property type="evidence" value="ECO:0007669"/>
    <property type="project" value="InterPro"/>
</dbReference>
<dbReference type="PROSITE" id="PS50240">
    <property type="entry name" value="TRYPSIN_DOM"/>
    <property type="match status" value="1"/>
</dbReference>
<dbReference type="CDD" id="cd00190">
    <property type="entry name" value="Tryp_SPc"/>
    <property type="match status" value="1"/>
</dbReference>
<keyword evidence="8" id="KW-0732">Signal</keyword>
<name>B0ZBN2_9SCAR</name>
<dbReference type="InterPro" id="IPR018114">
    <property type="entry name" value="TRYPSIN_HIS"/>
</dbReference>
<dbReference type="GO" id="GO:0005576">
    <property type="term" value="C:extracellular region"/>
    <property type="evidence" value="ECO:0007669"/>
    <property type="project" value="UniProtKB-SubCell"/>
</dbReference>
<evidence type="ECO:0000259" key="9">
    <source>
        <dbReference type="PROSITE" id="PS50240"/>
    </source>
</evidence>
<dbReference type="PRINTS" id="PR00722">
    <property type="entry name" value="CHYMOTRYPSIN"/>
</dbReference>
<comment type="subcellular location">
    <subcellularLocation>
        <location evidence="1">Secreted</location>
        <location evidence="1">Extracellular space</location>
    </subcellularLocation>
</comment>
<organism evidence="10">
    <name type="scientific">Costelytra zealandica</name>
    <dbReference type="NCBI Taxonomy" id="50579"/>
    <lineage>
        <taxon>Eukaryota</taxon>
        <taxon>Metazoa</taxon>
        <taxon>Ecdysozoa</taxon>
        <taxon>Arthropoda</taxon>
        <taxon>Hexapoda</taxon>
        <taxon>Insecta</taxon>
        <taxon>Pterygota</taxon>
        <taxon>Neoptera</taxon>
        <taxon>Endopterygota</taxon>
        <taxon>Coleoptera</taxon>
        <taxon>Polyphaga</taxon>
        <taxon>Scarabaeiformia</taxon>
        <taxon>Scarabaeidae</taxon>
        <taxon>Melolonthinae</taxon>
        <taxon>Costelytra</taxon>
    </lineage>
</organism>
<dbReference type="FunFam" id="2.40.10.10:FF:000068">
    <property type="entry name" value="transmembrane protease serine 2"/>
    <property type="match status" value="1"/>
</dbReference>
<evidence type="ECO:0000256" key="8">
    <source>
        <dbReference type="SAM" id="SignalP"/>
    </source>
</evidence>
<dbReference type="FunFam" id="2.40.10.10:FF:000036">
    <property type="entry name" value="Trypsin beta"/>
    <property type="match status" value="1"/>
</dbReference>
<proteinExistence type="evidence at transcript level"/>
<dbReference type="GO" id="GO:0006508">
    <property type="term" value="P:proteolysis"/>
    <property type="evidence" value="ECO:0007669"/>
    <property type="project" value="UniProtKB-KW"/>
</dbReference>
<keyword evidence="6" id="KW-1015">Disulfide bond</keyword>
<dbReference type="PANTHER" id="PTHR24276">
    <property type="entry name" value="POLYSERASE-RELATED"/>
    <property type="match status" value="1"/>
</dbReference>
<keyword evidence="4 7" id="KW-0378">Hydrolase</keyword>
<dbReference type="EC" id="3.4.21.-" evidence="10"/>
<dbReference type="InterPro" id="IPR001314">
    <property type="entry name" value="Peptidase_S1A"/>
</dbReference>
<dbReference type="InterPro" id="IPR033116">
    <property type="entry name" value="TRYPSIN_SER"/>
</dbReference>
<dbReference type="SMART" id="SM00020">
    <property type="entry name" value="Tryp_SPc"/>
    <property type="match status" value="1"/>
</dbReference>
<evidence type="ECO:0000256" key="2">
    <source>
        <dbReference type="ARBA" id="ARBA00007664"/>
    </source>
</evidence>
<dbReference type="InterPro" id="IPR001254">
    <property type="entry name" value="Trypsin_dom"/>
</dbReference>
<sequence>MLKLAVLLALVAFAAAIPAAVIHTVDPRIDLNGDWRVVGGSNAPGGAYPFIVSLRSSAGGHFCGGSILNSVNILTAAHCIIGRSTANTNILAGTNTLNSGGVVRGSSRLILHGAYNSNTLANDIAVVRLSSGVPLGGNIAQVGLNTANTGAVAAILIGWGRTATNSGIPNNLQHLATNTITHANCQSSWGNSVTTLQICAFIGSGRGACNGDSGGPLVQNSNRAQLGVVSFGRAGGCAIGWPDVYARVSSYISWINSAVAS</sequence>
<dbReference type="EMBL" id="EU339298">
    <property type="protein sequence ID" value="ABZ04012.1"/>
    <property type="molecule type" value="mRNA"/>
</dbReference>
<comment type="similarity">
    <text evidence="2">Belongs to the peptidase S1 family.</text>
</comment>
<dbReference type="InterPro" id="IPR050430">
    <property type="entry name" value="Peptidase_S1"/>
</dbReference>
<dbReference type="Gene3D" id="2.40.10.10">
    <property type="entry name" value="Trypsin-like serine proteases"/>
    <property type="match status" value="2"/>
</dbReference>
<feature type="signal peptide" evidence="8">
    <location>
        <begin position="1"/>
        <end position="16"/>
    </location>
</feature>
<feature type="chain" id="PRO_5002761023" evidence="8">
    <location>
        <begin position="17"/>
        <end position="261"/>
    </location>
</feature>
<evidence type="ECO:0000313" key="10">
    <source>
        <dbReference type="EMBL" id="ABZ04012.1"/>
    </source>
</evidence>
<keyword evidence="5 7" id="KW-0720">Serine protease</keyword>
<dbReference type="MEROPS" id="S01.166"/>
<evidence type="ECO:0000256" key="4">
    <source>
        <dbReference type="ARBA" id="ARBA00022801"/>
    </source>
</evidence>
<dbReference type="PROSITE" id="PS00134">
    <property type="entry name" value="TRYPSIN_HIS"/>
    <property type="match status" value="1"/>
</dbReference>
<dbReference type="PROSITE" id="PS00135">
    <property type="entry name" value="TRYPSIN_SER"/>
    <property type="match status" value="1"/>
</dbReference>
<dbReference type="SUPFAM" id="SSF50494">
    <property type="entry name" value="Trypsin-like serine proteases"/>
    <property type="match status" value="1"/>
</dbReference>
<keyword evidence="3 7" id="KW-0645">Protease</keyword>
<evidence type="ECO:0000256" key="1">
    <source>
        <dbReference type="ARBA" id="ARBA00004239"/>
    </source>
</evidence>
<dbReference type="InterPro" id="IPR009003">
    <property type="entry name" value="Peptidase_S1_PA"/>
</dbReference>
<evidence type="ECO:0000256" key="6">
    <source>
        <dbReference type="ARBA" id="ARBA00023157"/>
    </source>
</evidence>
<reference evidence="10" key="2">
    <citation type="journal article" date="2008" name="Insect Mol. Biol.">
        <title>Serine proteases identified from a Costelytra zealandica (White) (Coleoptera: Scarabaeidae) midgut EST library and their expression through insect development.</title>
        <authorList>
            <person name="Marshall S.D."/>
            <person name="Gatehouse L.N."/>
            <person name="Becher S.A."/>
            <person name="Christeller J.T."/>
            <person name="Gatehouse H.S."/>
            <person name="Hurst M.R."/>
            <person name="Boucias D.G."/>
            <person name="Jackson T.A."/>
        </authorList>
    </citation>
    <scope>NUCLEOTIDE SEQUENCE</scope>
</reference>
<gene>
    <name evidence="10" type="primary">SP4</name>
</gene>
<dbReference type="InterPro" id="IPR043504">
    <property type="entry name" value="Peptidase_S1_PA_chymotrypsin"/>
</dbReference>
<feature type="domain" description="Peptidase S1" evidence="9">
    <location>
        <begin position="37"/>
        <end position="260"/>
    </location>
</feature>